<keyword evidence="9" id="KW-1185">Reference proteome</keyword>
<dbReference type="GO" id="GO:0046872">
    <property type="term" value="F:metal ion binding"/>
    <property type="evidence" value="ECO:0007669"/>
    <property type="project" value="UniProtKB-KW"/>
</dbReference>
<dbReference type="Pfam" id="PF00011">
    <property type="entry name" value="HSP20"/>
    <property type="match status" value="1"/>
</dbReference>
<dbReference type="PROSITE" id="PS01031">
    <property type="entry name" value="SHSP"/>
    <property type="match status" value="1"/>
</dbReference>
<gene>
    <name evidence="8" type="ORF">EVEC_LOCUS7414</name>
</gene>
<dbReference type="AlphaFoldDB" id="A0A0N4VBM0"/>
<dbReference type="InterPro" id="IPR002068">
    <property type="entry name" value="A-crystallin/Hsp20_dom"/>
</dbReference>
<evidence type="ECO:0000256" key="3">
    <source>
        <dbReference type="PIRSR" id="PIRSR036514-1"/>
    </source>
</evidence>
<feature type="domain" description="SHSP" evidence="7">
    <location>
        <begin position="49"/>
        <end position="158"/>
    </location>
</feature>
<dbReference type="PIRSF" id="PIRSF036514">
    <property type="entry name" value="Sm_HSP_B1"/>
    <property type="match status" value="1"/>
</dbReference>
<comment type="similarity">
    <text evidence="2 4 5">Belongs to the small heat shock protein (HSP20) family.</text>
</comment>
<reference evidence="10" key="1">
    <citation type="submission" date="2017-02" db="UniProtKB">
        <authorList>
            <consortium name="WormBaseParasite"/>
        </authorList>
    </citation>
    <scope>IDENTIFICATION</scope>
</reference>
<dbReference type="EMBL" id="UXUI01008912">
    <property type="protein sequence ID" value="VDD92663.1"/>
    <property type="molecule type" value="Genomic_DNA"/>
</dbReference>
<feature type="region of interest" description="Disordered" evidence="6">
    <location>
        <begin position="147"/>
        <end position="173"/>
    </location>
</feature>
<keyword evidence="3" id="KW-0479">Metal-binding</keyword>
<dbReference type="PANTHER" id="PTHR45640">
    <property type="entry name" value="HEAT SHOCK PROTEIN HSP-12.2-RELATED"/>
    <property type="match status" value="1"/>
</dbReference>
<dbReference type="WBParaSite" id="EVEC_0000793001-mRNA-1">
    <property type="protein sequence ID" value="EVEC_0000793001-mRNA-1"/>
    <property type="gene ID" value="EVEC_0000793001"/>
</dbReference>
<dbReference type="OrthoDB" id="1431247at2759"/>
<protein>
    <submittedName>
        <fullName evidence="10">SHSP domain-containing protein</fullName>
    </submittedName>
</protein>
<name>A0A0N4VBM0_ENTVE</name>
<dbReference type="GO" id="GO:0005737">
    <property type="term" value="C:cytoplasm"/>
    <property type="evidence" value="ECO:0007669"/>
    <property type="project" value="TreeGrafter"/>
</dbReference>
<evidence type="ECO:0000313" key="8">
    <source>
        <dbReference type="EMBL" id="VDD92663.1"/>
    </source>
</evidence>
<dbReference type="InterPro" id="IPR008978">
    <property type="entry name" value="HSP20-like_chaperone"/>
</dbReference>
<evidence type="ECO:0000256" key="4">
    <source>
        <dbReference type="PROSITE-ProRule" id="PRU00285"/>
    </source>
</evidence>
<dbReference type="InterPro" id="IPR055269">
    <property type="entry name" value="Alpha-crystallin/HSP_16"/>
</dbReference>
<dbReference type="PANTHER" id="PTHR45640:SF13">
    <property type="entry name" value="HEAT SHOCK PROTEIN 22-RELATED"/>
    <property type="match status" value="1"/>
</dbReference>
<feature type="binding site" evidence="3">
    <location>
        <position position="97"/>
    </location>
    <ligand>
        <name>Zn(2+)</name>
        <dbReference type="ChEBI" id="CHEBI:29105"/>
        <label>1</label>
    </ligand>
</feature>
<evidence type="ECO:0000256" key="1">
    <source>
        <dbReference type="ARBA" id="ARBA00023016"/>
    </source>
</evidence>
<keyword evidence="1" id="KW-0346">Stress response</keyword>
<evidence type="ECO:0000313" key="9">
    <source>
        <dbReference type="Proteomes" id="UP000274131"/>
    </source>
</evidence>
<evidence type="ECO:0000256" key="2">
    <source>
        <dbReference type="PIRNR" id="PIRNR036514"/>
    </source>
</evidence>
<dbReference type="GO" id="GO:0042026">
    <property type="term" value="P:protein refolding"/>
    <property type="evidence" value="ECO:0007669"/>
    <property type="project" value="TreeGrafter"/>
</dbReference>
<sequence>MSLYPFDTRSHFFVSPMERMMTRIFDDALRDFQRSPHNLNPYWLQQPMLNEVNIGNAVGSAINDSEKFAVEVDVTQFHPQELSVNVLDRELVIEGHHEERSDSSGRIERHFVRKYTIPDDANPETLTSHLSDRGILTVTAQKKAIEAAKGRKIPIQAAPRGQNQQPEKPEEKH</sequence>
<dbReference type="Proteomes" id="UP000274131">
    <property type="component" value="Unassembled WGS sequence"/>
</dbReference>
<reference evidence="8 9" key="2">
    <citation type="submission" date="2018-10" db="EMBL/GenBank/DDBJ databases">
        <authorList>
            <consortium name="Pathogen Informatics"/>
        </authorList>
    </citation>
    <scope>NUCLEOTIDE SEQUENCE [LARGE SCALE GENOMIC DNA]</scope>
</reference>
<evidence type="ECO:0000259" key="7">
    <source>
        <dbReference type="PROSITE" id="PS01031"/>
    </source>
</evidence>
<dbReference type="GO" id="GO:0051082">
    <property type="term" value="F:unfolded protein binding"/>
    <property type="evidence" value="ECO:0007669"/>
    <property type="project" value="TreeGrafter"/>
</dbReference>
<dbReference type="GO" id="GO:0005634">
    <property type="term" value="C:nucleus"/>
    <property type="evidence" value="ECO:0007669"/>
    <property type="project" value="TreeGrafter"/>
</dbReference>
<evidence type="ECO:0000256" key="6">
    <source>
        <dbReference type="SAM" id="MobiDB-lite"/>
    </source>
</evidence>
<proteinExistence type="inferred from homology"/>
<dbReference type="CDD" id="cd06526">
    <property type="entry name" value="metazoan_ACD"/>
    <property type="match status" value="1"/>
</dbReference>
<dbReference type="InterPro" id="IPR001436">
    <property type="entry name" value="Alpha-crystallin/sHSP_animal"/>
</dbReference>
<dbReference type="Gene3D" id="2.60.40.790">
    <property type="match status" value="1"/>
</dbReference>
<evidence type="ECO:0000313" key="10">
    <source>
        <dbReference type="WBParaSite" id="EVEC_0000793001-mRNA-1"/>
    </source>
</evidence>
<keyword evidence="3" id="KW-0862">Zinc</keyword>
<accession>A0A0N4VBM0</accession>
<organism evidence="10">
    <name type="scientific">Enterobius vermicularis</name>
    <name type="common">Human pinworm</name>
    <dbReference type="NCBI Taxonomy" id="51028"/>
    <lineage>
        <taxon>Eukaryota</taxon>
        <taxon>Metazoa</taxon>
        <taxon>Ecdysozoa</taxon>
        <taxon>Nematoda</taxon>
        <taxon>Chromadorea</taxon>
        <taxon>Rhabditida</taxon>
        <taxon>Spirurina</taxon>
        <taxon>Oxyuridomorpha</taxon>
        <taxon>Oxyuroidea</taxon>
        <taxon>Oxyuridae</taxon>
        <taxon>Enterobius</taxon>
    </lineage>
</organism>
<dbReference type="GO" id="GO:0009408">
    <property type="term" value="P:response to heat"/>
    <property type="evidence" value="ECO:0007669"/>
    <property type="project" value="TreeGrafter"/>
</dbReference>
<feature type="binding site" evidence="3">
    <location>
        <position position="99"/>
    </location>
    <ligand>
        <name>Zn(2+)</name>
        <dbReference type="ChEBI" id="CHEBI:29105"/>
        <label>1</label>
    </ligand>
</feature>
<dbReference type="SUPFAM" id="SSF49764">
    <property type="entry name" value="HSP20-like chaperones"/>
    <property type="match status" value="1"/>
</dbReference>
<dbReference type="STRING" id="51028.A0A0N4VBM0"/>
<dbReference type="PRINTS" id="PR00299">
    <property type="entry name" value="ACRYSTALLIN"/>
</dbReference>
<evidence type="ECO:0000256" key="5">
    <source>
        <dbReference type="RuleBase" id="RU003616"/>
    </source>
</evidence>